<protein>
    <submittedName>
        <fullName evidence="1">Uncharacterized protein</fullName>
    </submittedName>
</protein>
<evidence type="ECO:0000313" key="1">
    <source>
        <dbReference type="EMBL" id="AGF71729.1"/>
    </source>
</evidence>
<name>M1MVH5_9CORY</name>
<gene>
    <name evidence="1" type="ORF">A605_03590</name>
</gene>
<dbReference type="AlphaFoldDB" id="M1MVH5"/>
<dbReference type="Proteomes" id="UP000011723">
    <property type="component" value="Chromosome"/>
</dbReference>
<proteinExistence type="predicted"/>
<accession>M1MVH5</accession>
<dbReference type="HOGENOM" id="CLU_2648351_0_0_11"/>
<keyword evidence="2" id="KW-1185">Reference proteome</keyword>
<dbReference type="STRING" id="1121362.A605_03590"/>
<organism evidence="1 2">
    <name type="scientific">Corynebacterium halotolerans YIM 70093 = DSM 44683</name>
    <dbReference type="NCBI Taxonomy" id="1121362"/>
    <lineage>
        <taxon>Bacteria</taxon>
        <taxon>Bacillati</taxon>
        <taxon>Actinomycetota</taxon>
        <taxon>Actinomycetes</taxon>
        <taxon>Mycobacteriales</taxon>
        <taxon>Corynebacteriaceae</taxon>
        <taxon>Corynebacterium</taxon>
    </lineage>
</organism>
<sequence length="76" mass="8268">MNHPETPDTDPLVDALHAPDTAAGLDPAVADALRYTWSSDDDRDEFLTDLFSGDDPDLYPPTIPLESVTCTPSPLR</sequence>
<dbReference type="EMBL" id="CP003697">
    <property type="protein sequence ID" value="AGF71729.1"/>
    <property type="molecule type" value="Genomic_DNA"/>
</dbReference>
<dbReference type="RefSeq" id="WP_015400148.1">
    <property type="nucleotide sequence ID" value="NC_020302.1"/>
</dbReference>
<evidence type="ECO:0000313" key="2">
    <source>
        <dbReference type="Proteomes" id="UP000011723"/>
    </source>
</evidence>
<dbReference type="PATRIC" id="fig|1121362.3.peg.723"/>
<dbReference type="KEGG" id="chn:A605_03590"/>
<reference evidence="1 2" key="1">
    <citation type="journal article" date="2012" name="Stand. Genomic Sci.">
        <title>Genome sequence of the halotolerant bacterium Corynebacterium halotolerans type strain YIM 70093(T) (= DSM 44683(T)).</title>
        <authorList>
            <person name="Ruckert C."/>
            <person name="Albersmeier A."/>
            <person name="Al-Dilaimi A."/>
            <person name="Niehaus K."/>
            <person name="Szczepanowski R."/>
            <person name="Kalinowski J."/>
        </authorList>
    </citation>
    <scope>NUCLEOTIDE SEQUENCE [LARGE SCALE GENOMIC DNA]</scope>
    <source>
        <strain evidence="1">YIM 70093</strain>
    </source>
</reference>